<dbReference type="Pfam" id="PF10012">
    <property type="entry name" value="DUF2255"/>
    <property type="match status" value="1"/>
</dbReference>
<dbReference type="eggNOG" id="COG4334">
    <property type="taxonomic scope" value="Bacteria"/>
</dbReference>
<dbReference type="AlphaFoldDB" id="K9ACI0"/>
<dbReference type="PIRSF" id="PIRSF028498">
    <property type="entry name" value="UCP028498"/>
    <property type="match status" value="1"/>
</dbReference>
<protein>
    <recommendedName>
        <fullName evidence="3">DUF2255 domain-containing protein</fullName>
    </recommendedName>
</protein>
<reference evidence="1 2" key="1">
    <citation type="journal article" date="2013" name="Genome Announc.">
        <title>Genome Sequence of Staphylococcus massiliensis Strain S46, Isolated from the Surface of Healthy Human Skin.</title>
        <authorList>
            <person name="Srivastav R."/>
            <person name="Singh A."/>
            <person name="Jangir P.K."/>
            <person name="Kumari C."/>
            <person name="Muduli S."/>
            <person name="Sharma R."/>
        </authorList>
    </citation>
    <scope>NUCLEOTIDE SEQUENCE [LARGE SCALE GENOMIC DNA]</scope>
    <source>
        <strain evidence="1 2">S46</strain>
    </source>
</reference>
<evidence type="ECO:0000313" key="1">
    <source>
        <dbReference type="EMBL" id="EKU45044.1"/>
    </source>
</evidence>
<name>K9ACI0_9STAP</name>
<evidence type="ECO:0000313" key="2">
    <source>
        <dbReference type="Proteomes" id="UP000009885"/>
    </source>
</evidence>
<dbReference type="RefSeq" id="WP_009385714.1">
    <property type="nucleotide sequence ID" value="NZ_AMSQ01000047.1"/>
</dbReference>
<comment type="caution">
    <text evidence="1">The sequence shown here is derived from an EMBL/GenBank/DDBJ whole genome shotgun (WGS) entry which is preliminary data.</text>
</comment>
<dbReference type="Proteomes" id="UP000009885">
    <property type="component" value="Unassembled WGS sequence"/>
</dbReference>
<dbReference type="OrthoDB" id="162563at2"/>
<dbReference type="EMBL" id="AMSQ01000047">
    <property type="protein sequence ID" value="EKU45044.1"/>
    <property type="molecule type" value="Genomic_DNA"/>
</dbReference>
<keyword evidence="2" id="KW-1185">Reference proteome</keyword>
<dbReference type="STRING" id="1229783.C273_11757"/>
<sequence length="127" mass="14614">MTNRWSKETLEKFKSADDMYVSPFYSDSKTLGTPTWIWNVIVDGELYVRAYNGQNSRWYQSAKTQQAGQIQLAGETYDVIFEPVTRTTKLDEAINQAYKNKYGDSIYYPPMVKEGAVSTTVKIFPNQ</sequence>
<organism evidence="1 2">
    <name type="scientific">Staphylococcus massiliensis S46</name>
    <dbReference type="NCBI Taxonomy" id="1229783"/>
    <lineage>
        <taxon>Bacteria</taxon>
        <taxon>Bacillati</taxon>
        <taxon>Bacillota</taxon>
        <taxon>Bacilli</taxon>
        <taxon>Bacillales</taxon>
        <taxon>Staphylococcaceae</taxon>
        <taxon>Staphylococcus</taxon>
    </lineage>
</organism>
<dbReference type="PATRIC" id="fig|1229783.3.peg.2321"/>
<accession>K9ACI0</accession>
<proteinExistence type="predicted"/>
<gene>
    <name evidence="1" type="ORF">C273_11757</name>
</gene>
<evidence type="ECO:0008006" key="3">
    <source>
        <dbReference type="Google" id="ProtNLM"/>
    </source>
</evidence>
<dbReference type="InterPro" id="IPR016888">
    <property type="entry name" value="UCP028498"/>
</dbReference>